<feature type="domain" description="Glycosyl hydrolase-like 10" evidence="3">
    <location>
        <begin position="522"/>
        <end position="790"/>
    </location>
</feature>
<dbReference type="AlphaFoldDB" id="A0A410X050"/>
<evidence type="ECO:0000256" key="1">
    <source>
        <dbReference type="ARBA" id="ARBA00022729"/>
    </source>
</evidence>
<dbReference type="GeneID" id="95377260"/>
<dbReference type="InterPro" id="IPR003790">
    <property type="entry name" value="GHL10"/>
</dbReference>
<dbReference type="OrthoDB" id="9760892at2"/>
<reference evidence="5 6" key="1">
    <citation type="submission" date="2018-01" db="EMBL/GenBank/DDBJ databases">
        <title>The whole genome sequencing and assembly of Paenibacillus chitinolyticus KCCM 41400 strain.</title>
        <authorList>
            <person name="Kim J.-Y."/>
            <person name="Park M.-K."/>
            <person name="Lee Y.-J."/>
            <person name="Yi H."/>
            <person name="Bahn Y.-S."/>
            <person name="Kim J.F."/>
            <person name="Lee D.-W."/>
        </authorList>
    </citation>
    <scope>NUCLEOTIDE SEQUENCE [LARGE SCALE GENOMIC DNA]</scope>
    <source>
        <strain evidence="5 6">KCCM 41400</strain>
    </source>
</reference>
<feature type="region of interest" description="Disordered" evidence="2">
    <location>
        <begin position="50"/>
        <end position="88"/>
    </location>
</feature>
<evidence type="ECO:0000313" key="6">
    <source>
        <dbReference type="Proteomes" id="UP000288943"/>
    </source>
</evidence>
<evidence type="ECO:0000259" key="3">
    <source>
        <dbReference type="Pfam" id="PF02638"/>
    </source>
</evidence>
<dbReference type="InterPro" id="IPR052177">
    <property type="entry name" value="Divisome_Glycosyl_Hydrolase"/>
</dbReference>
<protein>
    <submittedName>
        <fullName evidence="4">Family 10 glycosylhydrolase</fullName>
    </submittedName>
</protein>
<dbReference type="EMBL" id="JAMDMJ010000009">
    <property type="protein sequence ID" value="MCY9595945.1"/>
    <property type="molecule type" value="Genomic_DNA"/>
</dbReference>
<keyword evidence="7" id="KW-1185">Reference proteome</keyword>
<dbReference type="PANTHER" id="PTHR43405">
    <property type="entry name" value="GLYCOSYL HYDROLASE DIGH"/>
    <property type="match status" value="1"/>
</dbReference>
<accession>A0A410X050</accession>
<evidence type="ECO:0000256" key="2">
    <source>
        <dbReference type="SAM" id="MobiDB-lite"/>
    </source>
</evidence>
<reference evidence="4 7" key="2">
    <citation type="submission" date="2022-05" db="EMBL/GenBank/DDBJ databases">
        <title>Genome Sequencing of Bee-Associated Microbes.</title>
        <authorList>
            <person name="Dunlap C."/>
        </authorList>
    </citation>
    <scope>NUCLEOTIDE SEQUENCE [LARGE SCALE GENOMIC DNA]</scope>
    <source>
        <strain evidence="4 7">NRRL B-23120</strain>
    </source>
</reference>
<gene>
    <name evidence="4" type="ORF">M5X16_09175</name>
    <name evidence="5" type="ORF">PC41400_20935</name>
</gene>
<evidence type="ECO:0000313" key="7">
    <source>
        <dbReference type="Proteomes" id="UP001527202"/>
    </source>
</evidence>
<dbReference type="RefSeq" id="WP_042233166.1">
    <property type="nucleotide sequence ID" value="NZ_CP026520.1"/>
</dbReference>
<dbReference type="PROSITE" id="PS51257">
    <property type="entry name" value="PROKAR_LIPOPROTEIN"/>
    <property type="match status" value="1"/>
</dbReference>
<dbReference type="KEGG" id="pchi:PC41400_20935"/>
<evidence type="ECO:0000313" key="5">
    <source>
        <dbReference type="EMBL" id="QAV19990.1"/>
    </source>
</evidence>
<dbReference type="InterPro" id="IPR017853">
    <property type="entry name" value="GH"/>
</dbReference>
<keyword evidence="1" id="KW-0732">Signal</keyword>
<evidence type="ECO:0000313" key="4">
    <source>
        <dbReference type="EMBL" id="MCY9595945.1"/>
    </source>
</evidence>
<organism evidence="5 6">
    <name type="scientific">Paenibacillus chitinolyticus</name>
    <dbReference type="NCBI Taxonomy" id="79263"/>
    <lineage>
        <taxon>Bacteria</taxon>
        <taxon>Bacillati</taxon>
        <taxon>Bacillota</taxon>
        <taxon>Bacilli</taxon>
        <taxon>Bacillales</taxon>
        <taxon>Paenibacillaceae</taxon>
        <taxon>Paenibacillus</taxon>
    </lineage>
</organism>
<dbReference type="Proteomes" id="UP001527202">
    <property type="component" value="Unassembled WGS sequence"/>
</dbReference>
<dbReference type="Gene3D" id="3.20.20.80">
    <property type="entry name" value="Glycosidases"/>
    <property type="match status" value="1"/>
</dbReference>
<dbReference type="Proteomes" id="UP000288943">
    <property type="component" value="Chromosome"/>
</dbReference>
<dbReference type="Pfam" id="PF02638">
    <property type="entry name" value="GHL10"/>
    <property type="match status" value="1"/>
</dbReference>
<name>A0A410X050_9BACL</name>
<proteinExistence type="predicted"/>
<dbReference type="EMBL" id="CP026520">
    <property type="protein sequence ID" value="QAV19990.1"/>
    <property type="molecule type" value="Genomic_DNA"/>
</dbReference>
<dbReference type="SUPFAM" id="SSF51445">
    <property type="entry name" value="(Trans)glycosidases"/>
    <property type="match status" value="1"/>
</dbReference>
<feature type="region of interest" description="Disordered" evidence="2">
    <location>
        <begin position="971"/>
        <end position="1002"/>
    </location>
</feature>
<dbReference type="PANTHER" id="PTHR43405:SF1">
    <property type="entry name" value="GLYCOSYL HYDROLASE DIGH"/>
    <property type="match status" value="1"/>
</dbReference>
<sequence length="1002" mass="110016">MTVKRSLRSSGLLRRTLFAVLLLSVAAAGCLPLYGIAGAAPGSAATEGYPQHSGPYGGIAVPPDSPKSGPADQDPFRSANKPGTPLLPHTSLGVTVNESVYGPHIKLPDGTLHPVAGMDQERKEDALTVYTSTYGTYTPPFDDRTIELIVTEGIIVDKISDGKKGTYLPPNGYVLSGTASTKALLQQLNVGDSLTAVNIKIPVLPTKYVKVGDLIIPVDRVNGPRNQGEAVLFDSGYGASTRTNPWGIEVIFQNGRVTGVKGILMDSGGKFIDNDSPIPKGGYVLSVQAASPYYADLLALAAPGLAVSMELNAYPMYFASKMAYDAFNPRTREDNPAGWDDTNNKPYPGHRGAEQLIVYDSSYGAATGTNPWGGEAAVNADGKIISSGGNNRPIPEGGYVLSGHGSKMAWLSRYAAIGATVKINRTEKQVLLIFTPESYLDKARLTAASAEQAMEESKRRFMDVPYEEISKEIQQVKQLEIQAGKHLEEKGVEGLTEVLAELDGKATRVHYMNVESRTVENRGIWIRPKEKSLEEVKRALDKIKAAHLNSVYLETFWNGYTIYPTKNNITAHNPIYGGFDVLQAYLDEGKKRGIEIHAWVENFFVGGPEPGPIVERKPEWSLLSRKGQNYQEDATSGFRYYFINPALDETHDFLIGVYKELLSKYDVAGLHLDYARYPGSGDFTNDFGYDAYTRSLFQKKYGTDPLLLHPGDALWAQWVDMRVGFVDKFVFRLAKEVKKWKPQVKLTAAVWPEYEIARGDVLQDSMNWVKHNLIDNVFPMSYKLDTSLVVADARKTFEIAKDKSYVTIGVGSFIDLTKDVFIDQIISSHGLGISGSAVFEYESFFDQGYDKNTVLGVYRNEAVVPDSDPARSIAAILAGQKRKVKELYLPFKGMDVRKAARYTDEINEIVKKLGGEKNPRLNPGRLKQVKKSLASLVKDIGSDSRLNAEVRERMLYDLKGALRIAEITAAKSGKGGKNADEADDFNETGVTHAEDEAGEANE</sequence>